<evidence type="ECO:0000313" key="2">
    <source>
        <dbReference type="Proteomes" id="UP000006873"/>
    </source>
</evidence>
<keyword evidence="2" id="KW-1185">Reference proteome</keyword>
<dbReference type="KEGG" id="elm:ELI_3057"/>
<dbReference type="HOGENOM" id="CLU_3199952_0_0_9"/>
<sequence>MFSYCTTSVGFVNGNQFNIAEKRIEVLKLRSSPPVYLPFKISSAF</sequence>
<organism evidence="1 2">
    <name type="scientific">Eubacterium callanderi</name>
    <dbReference type="NCBI Taxonomy" id="53442"/>
    <lineage>
        <taxon>Bacteria</taxon>
        <taxon>Bacillati</taxon>
        <taxon>Bacillota</taxon>
        <taxon>Clostridia</taxon>
        <taxon>Eubacteriales</taxon>
        <taxon>Eubacteriaceae</taxon>
        <taxon>Eubacterium</taxon>
    </lineage>
</organism>
<dbReference type="Proteomes" id="UP000006873">
    <property type="component" value="Chromosome"/>
</dbReference>
<gene>
    <name evidence="1" type="ordered locus">ELI_3057</name>
</gene>
<dbReference type="AlphaFoldDB" id="E3GF17"/>
<proteinExistence type="predicted"/>
<dbReference type="EMBL" id="CP002273">
    <property type="protein sequence ID" value="ADO38026.1"/>
    <property type="molecule type" value="Genomic_DNA"/>
</dbReference>
<reference evidence="1 2" key="2">
    <citation type="journal article" date="2011" name="J. Bacteriol.">
        <title>Complete genome sequence of a carbon monoxide-utilizing acetogen, Eubacterium limosum KIST612.</title>
        <authorList>
            <person name="Roh H."/>
            <person name="Ko H.J."/>
            <person name="Kim D."/>
            <person name="Choi D.G."/>
            <person name="Park S."/>
            <person name="Kim S."/>
            <person name="Chang I.S."/>
            <person name="Choi I.G."/>
        </authorList>
    </citation>
    <scope>NUCLEOTIDE SEQUENCE [LARGE SCALE GENOMIC DNA]</scope>
    <source>
        <strain evidence="1 2">KIST612</strain>
    </source>
</reference>
<accession>E3GF17</accession>
<evidence type="ECO:0000313" key="1">
    <source>
        <dbReference type="EMBL" id="ADO38026.1"/>
    </source>
</evidence>
<name>E3GF17_9FIRM</name>
<reference key="1">
    <citation type="submission" date="2010-09" db="EMBL/GenBank/DDBJ databases">
        <authorList>
            <person name="Roh H."/>
            <person name="Ko H.-J."/>
            <person name="Kim D."/>
            <person name="Choi D.G."/>
            <person name="Park S."/>
            <person name="Kim S."/>
            <person name="Kim K.H."/>
            <person name="Chang I.S."/>
            <person name="Choi I.-G."/>
        </authorList>
    </citation>
    <scope>NUCLEOTIDE SEQUENCE</scope>
    <source>
        <strain>KIST612</strain>
    </source>
</reference>
<protein>
    <submittedName>
        <fullName evidence="1">Uncharacterized protein</fullName>
    </submittedName>
</protein>